<evidence type="ECO:0000313" key="13">
    <source>
        <dbReference type="EMBL" id="CAL1528405.1"/>
    </source>
</evidence>
<dbReference type="GO" id="GO:0005930">
    <property type="term" value="C:axoneme"/>
    <property type="evidence" value="ECO:0007669"/>
    <property type="project" value="TreeGrafter"/>
</dbReference>
<feature type="region of interest" description="Disordered" evidence="11">
    <location>
        <begin position="221"/>
        <end position="265"/>
    </location>
</feature>
<evidence type="ECO:0000313" key="14">
    <source>
        <dbReference type="Proteomes" id="UP001497497"/>
    </source>
</evidence>
<evidence type="ECO:0000256" key="3">
    <source>
        <dbReference type="ARBA" id="ARBA00007460"/>
    </source>
</evidence>
<feature type="compositionally biased region" description="Polar residues" evidence="11">
    <location>
        <begin position="256"/>
        <end position="265"/>
    </location>
</feature>
<evidence type="ECO:0000256" key="2">
    <source>
        <dbReference type="ARBA" id="ARBA00004496"/>
    </source>
</evidence>
<evidence type="ECO:0000256" key="8">
    <source>
        <dbReference type="ARBA" id="ARBA00023273"/>
    </source>
</evidence>
<feature type="coiled-coil region" evidence="10">
    <location>
        <begin position="166"/>
        <end position="221"/>
    </location>
</feature>
<comment type="subcellular location">
    <subcellularLocation>
        <location evidence="1">Cell projection</location>
        <location evidence="1">Cilium</location>
    </subcellularLocation>
    <subcellularLocation>
        <location evidence="2">Cytoplasm</location>
    </subcellularLocation>
</comment>
<evidence type="ECO:0000259" key="12">
    <source>
        <dbReference type="Pfam" id="PF11527"/>
    </source>
</evidence>
<comment type="caution">
    <text evidence="13">The sequence shown here is derived from an EMBL/GenBank/DDBJ whole genome shotgun (WGS) entry which is preliminary data.</text>
</comment>
<evidence type="ECO:0000256" key="11">
    <source>
        <dbReference type="SAM" id="MobiDB-lite"/>
    </source>
</evidence>
<evidence type="ECO:0000256" key="10">
    <source>
        <dbReference type="SAM" id="Coils"/>
    </source>
</evidence>
<dbReference type="Gene3D" id="1.20.1520.10">
    <property type="entry name" value="ADP-ribosylation factor-like 2-binding protein, domain"/>
    <property type="match status" value="1"/>
</dbReference>
<dbReference type="Proteomes" id="UP001497497">
    <property type="component" value="Unassembled WGS sequence"/>
</dbReference>
<evidence type="ECO:0000256" key="5">
    <source>
        <dbReference type="ARBA" id="ARBA00022490"/>
    </source>
</evidence>
<dbReference type="AlphaFoldDB" id="A0AAV2H480"/>
<feature type="region of interest" description="Disordered" evidence="11">
    <location>
        <begin position="343"/>
        <end position="392"/>
    </location>
</feature>
<gene>
    <name evidence="13" type="ORF">GSLYS_00002575001</name>
</gene>
<dbReference type="PANTHER" id="PTHR21532">
    <property type="entry name" value="PHOSPHODIESTERASE HL"/>
    <property type="match status" value="1"/>
</dbReference>
<reference evidence="13 14" key="1">
    <citation type="submission" date="2024-04" db="EMBL/GenBank/DDBJ databases">
        <authorList>
            <consortium name="Genoscope - CEA"/>
            <person name="William W."/>
        </authorList>
    </citation>
    <scope>NUCLEOTIDE SEQUENCE [LARGE SCALE GENOMIC DNA]</scope>
</reference>
<dbReference type="EMBL" id="CAXITT010000032">
    <property type="protein sequence ID" value="CAL1528405.1"/>
    <property type="molecule type" value="Genomic_DNA"/>
</dbReference>
<dbReference type="InterPro" id="IPR023379">
    <property type="entry name" value="BART_dom"/>
</dbReference>
<evidence type="ECO:0000256" key="9">
    <source>
        <dbReference type="ARBA" id="ARBA00031593"/>
    </source>
</evidence>
<keyword evidence="14" id="KW-1185">Reference proteome</keyword>
<protein>
    <recommendedName>
        <fullName evidence="4">Cilia- and flagella-associated protein 36</fullName>
    </recommendedName>
    <alternativeName>
        <fullName evidence="9">Coiled-coil domain-containing protein 104</fullName>
    </alternativeName>
</protein>
<accession>A0AAV2H480</accession>
<proteinExistence type="inferred from homology"/>
<keyword evidence="6 10" id="KW-0175">Coiled coil</keyword>
<evidence type="ECO:0000256" key="1">
    <source>
        <dbReference type="ARBA" id="ARBA00004138"/>
    </source>
</evidence>
<evidence type="ECO:0000256" key="4">
    <source>
        <dbReference type="ARBA" id="ARBA00021815"/>
    </source>
</evidence>
<feature type="compositionally biased region" description="Polar residues" evidence="11">
    <location>
        <begin position="221"/>
        <end position="230"/>
    </location>
</feature>
<keyword evidence="5" id="KW-0963">Cytoplasm</keyword>
<dbReference type="InterPro" id="IPR042541">
    <property type="entry name" value="BART_sf"/>
</dbReference>
<feature type="domain" description="BART" evidence="12">
    <location>
        <begin position="7"/>
        <end position="123"/>
    </location>
</feature>
<feature type="compositionally biased region" description="Low complexity" evidence="11">
    <location>
        <begin position="231"/>
        <end position="245"/>
    </location>
</feature>
<keyword evidence="8" id="KW-0966">Cell projection</keyword>
<name>A0AAV2H480_LYMST</name>
<evidence type="ECO:0000256" key="7">
    <source>
        <dbReference type="ARBA" id="ARBA00023069"/>
    </source>
</evidence>
<dbReference type="GO" id="GO:0097546">
    <property type="term" value="C:ciliary base"/>
    <property type="evidence" value="ECO:0007669"/>
    <property type="project" value="TreeGrafter"/>
</dbReference>
<sequence length="410" mass="45851">MASLKKSEYVLDEIVYFLSNPFFQIPVLSFMESKCLIFDPSIEDSEAYLEIHAEYIKLVDLLLEGFRTDTGLSHDQIIQAMKELSSKPDLRDVFQVLFEQVLATVDYRIFVRIMAQKNLELQQQALLLISQMLGGSLPESLLKDAPGDVQWSKSQHHSKDEDQILLAVLAQSKEEYEREKKKTNDEQEELRIIIGISQSESARLEQSMKVEQEKLNETLQKSLTLNDEPQTTGKTLSSKPTLSKSASIPPPASYQPKRQSSTTTAPKQIVADHHLGAKDSGSAVSSADAAASWMKSAETEMNSSDAHSKAVQAAAAGMAGMSGEEYKRRVEFLRQQRDKLMEMKRKEREKQLLSAEKSQPQRPASARAAKVALKQGHGNGGPEKSPEDEKKLAMRRAIADRIKSELMGKK</sequence>
<dbReference type="PANTHER" id="PTHR21532:SF0">
    <property type="entry name" value="CILIA- AND FLAGELLA-ASSOCIATED PROTEIN 36"/>
    <property type="match status" value="1"/>
</dbReference>
<dbReference type="Pfam" id="PF11527">
    <property type="entry name" value="ARL2_Bind_BART"/>
    <property type="match status" value="1"/>
</dbReference>
<evidence type="ECO:0000256" key="6">
    <source>
        <dbReference type="ARBA" id="ARBA00023054"/>
    </source>
</evidence>
<organism evidence="13 14">
    <name type="scientific">Lymnaea stagnalis</name>
    <name type="common">Great pond snail</name>
    <name type="synonym">Helix stagnalis</name>
    <dbReference type="NCBI Taxonomy" id="6523"/>
    <lineage>
        <taxon>Eukaryota</taxon>
        <taxon>Metazoa</taxon>
        <taxon>Spiralia</taxon>
        <taxon>Lophotrochozoa</taxon>
        <taxon>Mollusca</taxon>
        <taxon>Gastropoda</taxon>
        <taxon>Heterobranchia</taxon>
        <taxon>Euthyneura</taxon>
        <taxon>Panpulmonata</taxon>
        <taxon>Hygrophila</taxon>
        <taxon>Lymnaeoidea</taxon>
        <taxon>Lymnaeidae</taxon>
        <taxon>Lymnaea</taxon>
    </lineage>
</organism>
<dbReference type="InterPro" id="IPR038888">
    <property type="entry name" value="CFAP36"/>
</dbReference>
<keyword evidence="7" id="KW-0969">Cilium</keyword>
<comment type="similarity">
    <text evidence="3">Belongs to the CFAP36 family.</text>
</comment>